<protein>
    <submittedName>
        <fullName evidence="1">Uncharacterized protein</fullName>
    </submittedName>
</protein>
<dbReference type="Proteomes" id="UP000825935">
    <property type="component" value="Chromosome 12"/>
</dbReference>
<proteinExistence type="predicted"/>
<evidence type="ECO:0000313" key="1">
    <source>
        <dbReference type="EMBL" id="KAH7423774.1"/>
    </source>
</evidence>
<dbReference type="EMBL" id="CM035417">
    <property type="protein sequence ID" value="KAH7423774.1"/>
    <property type="molecule type" value="Genomic_DNA"/>
</dbReference>
<comment type="caution">
    <text evidence="1">The sequence shown here is derived from an EMBL/GenBank/DDBJ whole genome shotgun (WGS) entry which is preliminary data.</text>
</comment>
<sequence>MVGSLTSTILPSSPSSSLYALLEQSYPIILEGPSLDWAQGMLKRMIEAKLMIIDFGFLASKVSSTSCMILLLNERKLRRLAGIMSKLCRKLCLVAQNHTSRFSDGQNRASKFHALKIIFSSFQMLIITCVSLSS</sequence>
<keyword evidence="2" id="KW-1185">Reference proteome</keyword>
<dbReference type="AlphaFoldDB" id="A0A8T2TQS9"/>
<reference evidence="1" key="1">
    <citation type="submission" date="2021-08" db="EMBL/GenBank/DDBJ databases">
        <title>WGS assembly of Ceratopteris richardii.</title>
        <authorList>
            <person name="Marchant D.B."/>
            <person name="Chen G."/>
            <person name="Jenkins J."/>
            <person name="Shu S."/>
            <person name="Leebens-Mack J."/>
            <person name="Grimwood J."/>
            <person name="Schmutz J."/>
            <person name="Soltis P."/>
            <person name="Soltis D."/>
            <person name="Chen Z.-H."/>
        </authorList>
    </citation>
    <scope>NUCLEOTIDE SEQUENCE</scope>
    <source>
        <strain evidence="1">Whitten #5841</strain>
        <tissue evidence="1">Leaf</tissue>
    </source>
</reference>
<accession>A0A8T2TQS9</accession>
<evidence type="ECO:0000313" key="2">
    <source>
        <dbReference type="Proteomes" id="UP000825935"/>
    </source>
</evidence>
<name>A0A8T2TQS9_CERRI</name>
<gene>
    <name evidence="1" type="ORF">KP509_12G073000</name>
</gene>
<organism evidence="1 2">
    <name type="scientific">Ceratopteris richardii</name>
    <name type="common">Triangle waterfern</name>
    <dbReference type="NCBI Taxonomy" id="49495"/>
    <lineage>
        <taxon>Eukaryota</taxon>
        <taxon>Viridiplantae</taxon>
        <taxon>Streptophyta</taxon>
        <taxon>Embryophyta</taxon>
        <taxon>Tracheophyta</taxon>
        <taxon>Polypodiopsida</taxon>
        <taxon>Polypodiidae</taxon>
        <taxon>Polypodiales</taxon>
        <taxon>Pteridineae</taxon>
        <taxon>Pteridaceae</taxon>
        <taxon>Parkerioideae</taxon>
        <taxon>Ceratopteris</taxon>
    </lineage>
</organism>